<dbReference type="AlphaFoldDB" id="A0A381N6W8"/>
<organism evidence="1">
    <name type="scientific">marine metagenome</name>
    <dbReference type="NCBI Taxonomy" id="408172"/>
    <lineage>
        <taxon>unclassified sequences</taxon>
        <taxon>metagenomes</taxon>
        <taxon>ecological metagenomes</taxon>
    </lineage>
</organism>
<proteinExistence type="predicted"/>
<sequence>MYSSKTGYIFYLFAVITKLLQFTQPFRHSSIEPILSSKDLNSNLISRANYRIMDDKV</sequence>
<name>A0A381N6W8_9ZZZZ</name>
<reference evidence="1" key="1">
    <citation type="submission" date="2018-05" db="EMBL/GenBank/DDBJ databases">
        <authorList>
            <person name="Lanie J.A."/>
            <person name="Ng W.-L."/>
            <person name="Kazmierczak K.M."/>
            <person name="Andrzejewski T.M."/>
            <person name="Davidsen T.M."/>
            <person name="Wayne K.J."/>
            <person name="Tettelin H."/>
            <person name="Glass J.I."/>
            <person name="Rusch D."/>
            <person name="Podicherti R."/>
            <person name="Tsui H.-C.T."/>
            <person name="Winkler M.E."/>
        </authorList>
    </citation>
    <scope>NUCLEOTIDE SEQUENCE</scope>
</reference>
<dbReference type="EMBL" id="UINC01000166">
    <property type="protein sequence ID" value="SUZ50380.1"/>
    <property type="molecule type" value="Genomic_DNA"/>
</dbReference>
<gene>
    <name evidence="1" type="ORF">METZ01_LOCUS3234</name>
</gene>
<evidence type="ECO:0000313" key="1">
    <source>
        <dbReference type="EMBL" id="SUZ50380.1"/>
    </source>
</evidence>
<accession>A0A381N6W8</accession>
<protein>
    <submittedName>
        <fullName evidence="1">Uncharacterized protein</fullName>
    </submittedName>
</protein>